<proteinExistence type="predicted"/>
<organism evidence="1 2">
    <name type="scientific">Sulfitobacter guttiformis</name>
    <dbReference type="NCBI Taxonomy" id="74349"/>
    <lineage>
        <taxon>Bacteria</taxon>
        <taxon>Pseudomonadati</taxon>
        <taxon>Pseudomonadota</taxon>
        <taxon>Alphaproteobacteria</taxon>
        <taxon>Rhodobacterales</taxon>
        <taxon>Roseobacteraceae</taxon>
        <taxon>Sulfitobacter</taxon>
    </lineage>
</organism>
<evidence type="ECO:0000313" key="1">
    <source>
        <dbReference type="EMBL" id="RKE93623.1"/>
    </source>
</evidence>
<protein>
    <submittedName>
        <fullName evidence="1">Uncharacterized protein</fullName>
    </submittedName>
</protein>
<dbReference type="RefSeq" id="WP_025062327.1">
    <property type="nucleotide sequence ID" value="NZ_RAQK01000002.1"/>
</dbReference>
<accession>A0A420DHC6</accession>
<comment type="caution">
    <text evidence="1">The sequence shown here is derived from an EMBL/GenBank/DDBJ whole genome shotgun (WGS) entry which is preliminary data.</text>
</comment>
<dbReference type="AlphaFoldDB" id="A0A420DHC6"/>
<reference evidence="1 2" key="1">
    <citation type="submission" date="2018-09" db="EMBL/GenBank/DDBJ databases">
        <title>Genomic Encyclopedia of Archaeal and Bacterial Type Strains, Phase II (KMG-II): from individual species to whole genera.</title>
        <authorList>
            <person name="Goeker M."/>
        </authorList>
    </citation>
    <scope>NUCLEOTIDE SEQUENCE [LARGE SCALE GENOMIC DNA]</scope>
    <source>
        <strain evidence="1 2">DSM 11458</strain>
    </source>
</reference>
<dbReference type="EMBL" id="RAQK01000002">
    <property type="protein sequence ID" value="RKE93623.1"/>
    <property type="molecule type" value="Genomic_DNA"/>
</dbReference>
<dbReference type="STRING" id="1443111.Z949_1825"/>
<evidence type="ECO:0000313" key="2">
    <source>
        <dbReference type="Proteomes" id="UP000284407"/>
    </source>
</evidence>
<sequence>MIHDHMFAPDDCQKIFSCADTKRLVSRAHTDGSKVVNLYLIRRAKLTLEGPTLTPDDYFEIVDQLPDCEFTQFLRCEPHRSFVRCGNDIRQPMCQEDVPVFVRKSLRALESLALAMTLGGDLAWINGNAFDHYFKR</sequence>
<keyword evidence="2" id="KW-1185">Reference proteome</keyword>
<gene>
    <name evidence="1" type="ORF">C8N30_2700</name>
</gene>
<dbReference type="Proteomes" id="UP000284407">
    <property type="component" value="Unassembled WGS sequence"/>
</dbReference>
<name>A0A420DHC6_9RHOB</name>